<organism evidence="1 2">
    <name type="scientific">Blepharisma stoltei</name>
    <dbReference type="NCBI Taxonomy" id="1481888"/>
    <lineage>
        <taxon>Eukaryota</taxon>
        <taxon>Sar</taxon>
        <taxon>Alveolata</taxon>
        <taxon>Ciliophora</taxon>
        <taxon>Postciliodesmatophora</taxon>
        <taxon>Heterotrichea</taxon>
        <taxon>Heterotrichida</taxon>
        <taxon>Blepharismidae</taxon>
        <taxon>Blepharisma</taxon>
    </lineage>
</organism>
<evidence type="ECO:0000313" key="1">
    <source>
        <dbReference type="EMBL" id="CAG9318631.1"/>
    </source>
</evidence>
<reference evidence="1" key="1">
    <citation type="submission" date="2021-09" db="EMBL/GenBank/DDBJ databases">
        <authorList>
            <consortium name="AG Swart"/>
            <person name="Singh M."/>
            <person name="Singh A."/>
            <person name="Seah K."/>
            <person name="Emmerich C."/>
        </authorList>
    </citation>
    <scope>NUCLEOTIDE SEQUENCE</scope>
    <source>
        <strain evidence="1">ATCC30299</strain>
    </source>
</reference>
<sequence length="211" mass="25094">MKRVPIHQINFEPFPEKLRRNHSIDSSPKKRLNTSYDIQSLSFQTIAQKDSSPKSPGRLYSNKLDQKDSKLLFKLNHPYHKRFTSFQANFIEKFSSNSFHLQKFMPVVNKEFKPNFKITKKPNSNLINSFITRRKVHKIASLNMKRNRSSDIENPNNSLSFECKTLRVRTQENASLKRYQSCKRHEPYITIIYKNKNEDEGFENFNDFTPW</sequence>
<name>A0AAU9J2T4_9CILI</name>
<protein>
    <submittedName>
        <fullName evidence="1">Uncharacterized protein</fullName>
    </submittedName>
</protein>
<dbReference type="EMBL" id="CAJZBQ010000021">
    <property type="protein sequence ID" value="CAG9318631.1"/>
    <property type="molecule type" value="Genomic_DNA"/>
</dbReference>
<keyword evidence="2" id="KW-1185">Reference proteome</keyword>
<gene>
    <name evidence="1" type="ORF">BSTOLATCC_MIC22003</name>
</gene>
<proteinExistence type="predicted"/>
<accession>A0AAU9J2T4</accession>
<evidence type="ECO:0000313" key="2">
    <source>
        <dbReference type="Proteomes" id="UP001162131"/>
    </source>
</evidence>
<dbReference type="AlphaFoldDB" id="A0AAU9J2T4"/>
<dbReference type="Proteomes" id="UP001162131">
    <property type="component" value="Unassembled WGS sequence"/>
</dbReference>
<comment type="caution">
    <text evidence="1">The sequence shown here is derived from an EMBL/GenBank/DDBJ whole genome shotgun (WGS) entry which is preliminary data.</text>
</comment>